<sequence>MSFLTPVQVPVGQAGSVNSQPAVLMHLCSTDEWTRAQACGELRPQSLADAGFVHLSAPEQVHLPANRLYRGRTDLVLLRIDPARLASPVRWEPGVATDPQAMLFPHLYGPLPIGAVIGVTSYRPGPDGVFPPAAESI</sequence>
<evidence type="ECO:0000313" key="1">
    <source>
        <dbReference type="EMBL" id="BBZ14328.1"/>
    </source>
</evidence>
<evidence type="ECO:0000313" key="2">
    <source>
        <dbReference type="Proteomes" id="UP000467379"/>
    </source>
</evidence>
<dbReference type="InterPro" id="IPR009297">
    <property type="entry name" value="DUF952"/>
</dbReference>
<name>A0ABN6BDU4_9MYCO</name>
<gene>
    <name evidence="1" type="ORF">MBRA_45230</name>
</gene>
<dbReference type="Gene3D" id="3.20.170.20">
    <property type="entry name" value="Protein of unknown function DUF952"/>
    <property type="match status" value="1"/>
</dbReference>
<protein>
    <submittedName>
        <fullName evidence="1">Glutathione S-transferase</fullName>
    </submittedName>
</protein>
<dbReference type="Pfam" id="PF06108">
    <property type="entry name" value="DUF952"/>
    <property type="match status" value="1"/>
</dbReference>
<accession>A0ABN6BDU4</accession>
<dbReference type="SUPFAM" id="SSF56399">
    <property type="entry name" value="ADP-ribosylation"/>
    <property type="match status" value="1"/>
</dbReference>
<reference evidence="1 2" key="1">
    <citation type="journal article" date="2019" name="Emerg. Microbes Infect.">
        <title>Comprehensive subspecies identification of 175 nontuberculous mycobacteria species based on 7547 genomic profiles.</title>
        <authorList>
            <person name="Matsumoto Y."/>
            <person name="Kinjo T."/>
            <person name="Motooka D."/>
            <person name="Nabeya D."/>
            <person name="Jung N."/>
            <person name="Uechi K."/>
            <person name="Horii T."/>
            <person name="Iida T."/>
            <person name="Fujita J."/>
            <person name="Nakamura S."/>
        </authorList>
    </citation>
    <scope>NUCLEOTIDE SEQUENCE [LARGE SCALE GENOMIC DNA]</scope>
    <source>
        <strain evidence="1 2">JCM 12687</strain>
    </source>
</reference>
<organism evidence="1 2">
    <name type="scientific">Mycobacterium branderi</name>
    <dbReference type="NCBI Taxonomy" id="43348"/>
    <lineage>
        <taxon>Bacteria</taxon>
        <taxon>Bacillati</taxon>
        <taxon>Actinomycetota</taxon>
        <taxon>Actinomycetes</taxon>
        <taxon>Mycobacteriales</taxon>
        <taxon>Mycobacteriaceae</taxon>
        <taxon>Mycobacterium</taxon>
    </lineage>
</organism>
<dbReference type="PANTHER" id="PTHR34129">
    <property type="entry name" value="BLR1139 PROTEIN"/>
    <property type="match status" value="1"/>
</dbReference>
<dbReference type="EMBL" id="AP022606">
    <property type="protein sequence ID" value="BBZ14328.1"/>
    <property type="molecule type" value="Genomic_DNA"/>
</dbReference>
<keyword evidence="2" id="KW-1185">Reference proteome</keyword>
<dbReference type="PANTHER" id="PTHR34129:SF1">
    <property type="entry name" value="DUF952 DOMAIN-CONTAINING PROTEIN"/>
    <property type="match status" value="1"/>
</dbReference>
<proteinExistence type="predicted"/>
<dbReference type="Proteomes" id="UP000467379">
    <property type="component" value="Chromosome"/>
</dbReference>